<feature type="compositionally biased region" description="Basic and acidic residues" evidence="1">
    <location>
        <begin position="291"/>
        <end position="318"/>
    </location>
</feature>
<sequence length="1046" mass="111467">MKEKLAVLKREYNKTFHRLQRAEKAAKVKNHIKKTIAQQNLLLGQEEAVKNHAGGLSQLSPEPPEEGQVGIFCPGSTTETTPVLFKSGAFEGSLPETSCSRRIHQSGRRVLFNPMEPPLGRNCSLHSPSGATGRQREMLSLAKRGEMAWEVHEGEHQRATNQGSESPGFKRSSSLLDAGQSSLQASQGGSGDVSPKMSDPDDEEWMQTDIPGVTQALPCFLPHLSPGSLLDPLSEERVSGLEDSAAVSVSLCASVRNGEKEEEQLGWGDKEDPERLADPAMTPDAAQGDRTVPDQHREDMDNGEPPSKKTSGEDEGHSLEVGPPPLGGLSPSKEVLGSCTMVEGLMFPLEYYVRMTRRLSRRQGEVNLEVVMQSQLGKGRKGRRVAPKERAANRAQPSQELPESDSRLSSTPRLPGEASGSPPLSAKSAGSSRGCSQGRRSLRLRRRTQQRTSSSTDGGLSPPVGSPGLAAPGLWRGLNSAAAALPLTPLGGEGSHLGWLPPGLSHQDFHLPDEDFGHLKSKKLKVRPEKLLGVWDAGGSSEGPPSPSGEAPLEEGAASGQILLSGTRGTPPTPSSRALLLSPALDGGQSLLQTPDFPLVGATPAPLVSPDPLGASPLQAAAARSANPERSRGQPRSPGPAGISRRAGEEATSPPEKPLEHDQEPPRQSCPAEELQGEAPAGTLREDNLKMTSKLKNASGSCLVDMSVVWWEAADCAELCVVTAEEMSISLWRPLDLGQWGTVHTWHFTKFPVIQIVALSGAHSVVGAVLGRLETAEIRLLFHSSEGSCAKEELLKAGNINAVLGLTDRKLVSSCWSLRGQEVEVFSFSEVGRSHKRWALMPPEETVLAFADVAGLQEALLGMTAMNCIVLWNLGTGQLLKKIPVEWSFPASVCHKAYSDAGLLFLVFSHPHAEDSQLPGNPAFQIVALNPKTARSSGVMLLALPPSIQGRYLERDVRGASAAAVLASGTIAVWDLFLGQCTALLPPNSGGSWSLARWSVTDTCLLAGQEDGSVYLYEYTGACRPASCLPRTLEPNPSGGSSETAL</sequence>
<dbReference type="InterPro" id="IPR011047">
    <property type="entry name" value="Quinoprotein_ADH-like_sf"/>
</dbReference>
<dbReference type="Proteomes" id="UP001474421">
    <property type="component" value="Unassembled WGS sequence"/>
</dbReference>
<dbReference type="InterPro" id="IPR042417">
    <property type="entry name" value="PALB2"/>
</dbReference>
<keyword evidence="4" id="KW-1185">Reference proteome</keyword>
<dbReference type="InterPro" id="IPR031920">
    <property type="entry name" value="PALB2_WD40"/>
</dbReference>
<evidence type="ECO:0000313" key="3">
    <source>
        <dbReference type="EMBL" id="KAK9393335.1"/>
    </source>
</evidence>
<dbReference type="Gene3D" id="2.130.10.10">
    <property type="entry name" value="YVTN repeat-like/Quinoprotein amine dehydrogenase"/>
    <property type="match status" value="1"/>
</dbReference>
<evidence type="ECO:0000313" key="4">
    <source>
        <dbReference type="Proteomes" id="UP001474421"/>
    </source>
</evidence>
<proteinExistence type="predicted"/>
<feature type="compositionally biased region" description="Low complexity" evidence="1">
    <location>
        <begin position="612"/>
        <end position="626"/>
    </location>
</feature>
<feature type="region of interest" description="Disordered" evidence="1">
    <location>
        <begin position="536"/>
        <end position="556"/>
    </location>
</feature>
<accession>A0AAW1ATQ6</accession>
<dbReference type="EMBL" id="JAOTOJ010000014">
    <property type="protein sequence ID" value="KAK9393335.1"/>
    <property type="molecule type" value="Genomic_DNA"/>
</dbReference>
<dbReference type="InterPro" id="IPR015943">
    <property type="entry name" value="WD40/YVTN_repeat-like_dom_sf"/>
</dbReference>
<dbReference type="GO" id="GO:0000724">
    <property type="term" value="P:double-strand break repair via homologous recombination"/>
    <property type="evidence" value="ECO:0007669"/>
    <property type="project" value="InterPro"/>
</dbReference>
<dbReference type="GO" id="GO:0003677">
    <property type="term" value="F:DNA binding"/>
    <property type="evidence" value="ECO:0007669"/>
    <property type="project" value="InterPro"/>
</dbReference>
<protein>
    <submittedName>
        <fullName evidence="3">Partner and localizer of BRCA2</fullName>
    </submittedName>
</protein>
<dbReference type="Pfam" id="PF16756">
    <property type="entry name" value="PALB2_WD40"/>
    <property type="match status" value="1"/>
</dbReference>
<dbReference type="AlphaFoldDB" id="A0AAW1ATQ6"/>
<dbReference type="GO" id="GO:0005654">
    <property type="term" value="C:nucleoplasm"/>
    <property type="evidence" value="ECO:0007669"/>
    <property type="project" value="TreeGrafter"/>
</dbReference>
<dbReference type="PANTHER" id="PTHR14662:SF2">
    <property type="entry name" value="PARTNER AND LOCALIZER OF BRCA2"/>
    <property type="match status" value="1"/>
</dbReference>
<feature type="compositionally biased region" description="Low complexity" evidence="1">
    <location>
        <begin position="172"/>
        <end position="187"/>
    </location>
</feature>
<feature type="region of interest" description="Disordered" evidence="1">
    <location>
        <begin position="153"/>
        <end position="206"/>
    </location>
</feature>
<feature type="region of interest" description="Disordered" evidence="1">
    <location>
        <begin position="375"/>
        <end position="472"/>
    </location>
</feature>
<feature type="compositionally biased region" description="Low complexity" evidence="1">
    <location>
        <begin position="537"/>
        <end position="556"/>
    </location>
</feature>
<feature type="compositionally biased region" description="Polar residues" evidence="1">
    <location>
        <begin position="395"/>
        <end position="412"/>
    </location>
</feature>
<feature type="region of interest" description="Disordered" evidence="1">
    <location>
        <begin position="258"/>
        <end position="332"/>
    </location>
</feature>
<gene>
    <name evidence="3" type="ORF">NXF25_016597</name>
</gene>
<feature type="region of interest" description="Disordered" evidence="1">
    <location>
        <begin position="603"/>
        <end position="688"/>
    </location>
</feature>
<dbReference type="PANTHER" id="PTHR14662">
    <property type="entry name" value="PARTNER AND LOCALIZER OF BRCA2"/>
    <property type="match status" value="1"/>
</dbReference>
<organism evidence="3 4">
    <name type="scientific">Crotalus adamanteus</name>
    <name type="common">Eastern diamondback rattlesnake</name>
    <dbReference type="NCBI Taxonomy" id="8729"/>
    <lineage>
        <taxon>Eukaryota</taxon>
        <taxon>Metazoa</taxon>
        <taxon>Chordata</taxon>
        <taxon>Craniata</taxon>
        <taxon>Vertebrata</taxon>
        <taxon>Euteleostomi</taxon>
        <taxon>Lepidosauria</taxon>
        <taxon>Squamata</taxon>
        <taxon>Bifurcata</taxon>
        <taxon>Unidentata</taxon>
        <taxon>Episquamata</taxon>
        <taxon>Toxicofera</taxon>
        <taxon>Serpentes</taxon>
        <taxon>Colubroidea</taxon>
        <taxon>Viperidae</taxon>
        <taxon>Crotalinae</taxon>
        <taxon>Crotalus</taxon>
    </lineage>
</organism>
<evidence type="ECO:0000259" key="2">
    <source>
        <dbReference type="Pfam" id="PF16756"/>
    </source>
</evidence>
<feature type="domain" description="Partner and localiser of BRCA2 WD40" evidence="2">
    <location>
        <begin position="676"/>
        <end position="1018"/>
    </location>
</feature>
<dbReference type="SUPFAM" id="SSF50998">
    <property type="entry name" value="Quinoprotein alcohol dehydrogenase-like"/>
    <property type="match status" value="1"/>
</dbReference>
<feature type="compositionally biased region" description="Basic residues" evidence="1">
    <location>
        <begin position="440"/>
        <end position="449"/>
    </location>
</feature>
<reference evidence="3 4" key="1">
    <citation type="journal article" date="2024" name="Proc. Natl. Acad. Sci. U.S.A.">
        <title>The genetic regulatory architecture and epigenomic basis for age-related changes in rattlesnake venom.</title>
        <authorList>
            <person name="Hogan M.P."/>
            <person name="Holding M.L."/>
            <person name="Nystrom G.S."/>
            <person name="Colston T.J."/>
            <person name="Bartlett D.A."/>
            <person name="Mason A.J."/>
            <person name="Ellsworth S.A."/>
            <person name="Rautsaw R.M."/>
            <person name="Lawrence K.C."/>
            <person name="Strickland J.L."/>
            <person name="He B."/>
            <person name="Fraser P."/>
            <person name="Margres M.J."/>
            <person name="Gilbert D.M."/>
            <person name="Gibbs H.L."/>
            <person name="Parkinson C.L."/>
            <person name="Rokyta D.R."/>
        </authorList>
    </citation>
    <scope>NUCLEOTIDE SEQUENCE [LARGE SCALE GENOMIC DNA]</scope>
    <source>
        <strain evidence="3">DRR0105</strain>
    </source>
</reference>
<name>A0AAW1ATQ6_CROAD</name>
<comment type="caution">
    <text evidence="3">The sequence shown here is derived from an EMBL/GenBank/DDBJ whole genome shotgun (WGS) entry which is preliminary data.</text>
</comment>
<evidence type="ECO:0000256" key="1">
    <source>
        <dbReference type="SAM" id="MobiDB-lite"/>
    </source>
</evidence>
<feature type="compositionally biased region" description="Low complexity" evidence="1">
    <location>
        <begin position="450"/>
        <end position="469"/>
    </location>
</feature>
<feature type="compositionally biased region" description="Basic and acidic residues" evidence="1">
    <location>
        <begin position="268"/>
        <end position="277"/>
    </location>
</feature>
<feature type="region of interest" description="Disordered" evidence="1">
    <location>
        <begin position="112"/>
        <end position="135"/>
    </location>
</feature>
<feature type="compositionally biased region" description="Low complexity" evidence="1">
    <location>
        <begin position="428"/>
        <end position="439"/>
    </location>
</feature>